<dbReference type="InterPro" id="IPR019734">
    <property type="entry name" value="TPR_rpt"/>
</dbReference>
<evidence type="ECO:0000313" key="7">
    <source>
        <dbReference type="Proteomes" id="UP000008281"/>
    </source>
</evidence>
<evidence type="ECO:0000256" key="3">
    <source>
        <dbReference type="ARBA" id="ARBA00038275"/>
    </source>
</evidence>
<dbReference type="AlphaFoldDB" id="E3NTF5"/>
<dbReference type="STRING" id="31234.E3NTF5"/>
<comment type="similarity">
    <text evidence="3">Belongs to the RPAP3 family.</text>
</comment>
<feature type="domain" description="RNA-polymerase II-associated protein 3-like C-terminal" evidence="5">
    <location>
        <begin position="179"/>
        <end position="271"/>
    </location>
</feature>
<keyword evidence="7" id="KW-1185">Reference proteome</keyword>
<dbReference type="InterPro" id="IPR025986">
    <property type="entry name" value="RPAP3-like_C"/>
</dbReference>
<reference evidence="6" key="1">
    <citation type="submission" date="2007-07" db="EMBL/GenBank/DDBJ databases">
        <title>PCAP assembly of the Caenorhabditis remanei genome.</title>
        <authorList>
            <consortium name="The Caenorhabditis remanei Sequencing Consortium"/>
            <person name="Wilson R.K."/>
        </authorList>
    </citation>
    <scope>NUCLEOTIDE SEQUENCE [LARGE SCALE GENOMIC DNA]</scope>
    <source>
        <strain evidence="6">PB4641</strain>
    </source>
</reference>
<sequence>MADIREEAARLKAKGNEAFKEKKYHKAITYYTESLECFADPVVFSNRAQAELNVDLPVLAQVDCTASIQRDPSAAKAYFRRAQAFKAMELYELAYKDMMKCAEYSKDEKMKKQAEELKGKKNIAVVELDLIERNEFLQSKDALKKITISYDKEKIEEVLSKQPEEEKAPKYLTKLPPHPKDYQDFVAAVSLLSKAPSLLPLAEYFLNIKVEKYHELFDVLLDDAYASHIFNALNFHLKTNRTIPNLAERMLKLADLSRFDLLIALMPNGQKTVIAEICKYLKPEEAFTVTTRYNC</sequence>
<organism evidence="7">
    <name type="scientific">Caenorhabditis remanei</name>
    <name type="common">Caenorhabditis vulgaris</name>
    <dbReference type="NCBI Taxonomy" id="31234"/>
    <lineage>
        <taxon>Eukaryota</taxon>
        <taxon>Metazoa</taxon>
        <taxon>Ecdysozoa</taxon>
        <taxon>Nematoda</taxon>
        <taxon>Chromadorea</taxon>
        <taxon>Rhabditida</taxon>
        <taxon>Rhabditina</taxon>
        <taxon>Rhabditomorpha</taxon>
        <taxon>Rhabditoidea</taxon>
        <taxon>Rhabditidae</taxon>
        <taxon>Peloderinae</taxon>
        <taxon>Caenorhabditis</taxon>
    </lineage>
</organism>
<dbReference type="FunCoup" id="E3NTF5">
    <property type="interactions" value="1248"/>
</dbReference>
<dbReference type="InterPro" id="IPR051966">
    <property type="entry name" value="RPAP3"/>
</dbReference>
<dbReference type="EMBL" id="DS270183">
    <property type="protein sequence ID" value="EFO91984.1"/>
    <property type="molecule type" value="Genomic_DNA"/>
</dbReference>
<dbReference type="Proteomes" id="UP000008281">
    <property type="component" value="Unassembled WGS sequence"/>
</dbReference>
<evidence type="ECO:0000256" key="1">
    <source>
        <dbReference type="ARBA" id="ARBA00022737"/>
    </source>
</evidence>
<dbReference type="HOGENOM" id="CLU_081673_0_0_1"/>
<keyword evidence="1" id="KW-0677">Repeat</keyword>
<dbReference type="eggNOG" id="KOG4648">
    <property type="taxonomic scope" value="Eukaryota"/>
</dbReference>
<dbReference type="PANTHER" id="PTHR46423">
    <property type="entry name" value="RNA POLYMERASE II-ASSOCIATED PROTEIN 3"/>
    <property type="match status" value="1"/>
</dbReference>
<evidence type="ECO:0000256" key="2">
    <source>
        <dbReference type="ARBA" id="ARBA00022803"/>
    </source>
</evidence>
<dbReference type="GO" id="GO:0101031">
    <property type="term" value="C:protein folding chaperone complex"/>
    <property type="evidence" value="ECO:0007669"/>
    <property type="project" value="TreeGrafter"/>
</dbReference>
<dbReference type="InParanoid" id="E3NTF5"/>
<dbReference type="OMA" id="SFRYHNA"/>
<dbReference type="Pfam" id="PF13877">
    <property type="entry name" value="RPAP3_C"/>
    <property type="match status" value="1"/>
</dbReference>
<dbReference type="Gene3D" id="1.25.40.10">
    <property type="entry name" value="Tetratricopeptide repeat domain"/>
    <property type="match status" value="1"/>
</dbReference>
<evidence type="ECO:0000313" key="6">
    <source>
        <dbReference type="EMBL" id="EFO91984.1"/>
    </source>
</evidence>
<dbReference type="OrthoDB" id="245563at2759"/>
<dbReference type="PANTHER" id="PTHR46423:SF1">
    <property type="entry name" value="RNA POLYMERASE II-ASSOCIATED PROTEIN 3"/>
    <property type="match status" value="1"/>
</dbReference>
<proteinExistence type="inferred from homology"/>
<dbReference type="InterPro" id="IPR011990">
    <property type="entry name" value="TPR-like_helical_dom_sf"/>
</dbReference>
<keyword evidence="2" id="KW-0802">TPR repeat</keyword>
<evidence type="ECO:0000256" key="4">
    <source>
        <dbReference type="ARBA" id="ARBA00040133"/>
    </source>
</evidence>
<accession>E3NTF5</accession>
<evidence type="ECO:0000259" key="5">
    <source>
        <dbReference type="Pfam" id="PF13877"/>
    </source>
</evidence>
<protein>
    <recommendedName>
        <fullName evidence="4">RNA polymerase II-associated protein 3</fullName>
    </recommendedName>
</protein>
<dbReference type="SMART" id="SM00028">
    <property type="entry name" value="TPR"/>
    <property type="match status" value="2"/>
</dbReference>
<name>E3NTF5_CAERE</name>
<dbReference type="SUPFAM" id="SSF48452">
    <property type="entry name" value="TPR-like"/>
    <property type="match status" value="1"/>
</dbReference>
<gene>
    <name evidence="6" type="ORF">CRE_16558</name>
</gene>